<gene>
    <name evidence="1" type="ORF">Amon02_000195900</name>
</gene>
<comment type="caution">
    <text evidence="1">The sequence shown here is derived from an EMBL/GenBank/DDBJ whole genome shotgun (WGS) entry which is preliminary data.</text>
</comment>
<accession>A0ACB5SWV5</accession>
<evidence type="ECO:0000313" key="1">
    <source>
        <dbReference type="EMBL" id="GME74940.1"/>
    </source>
</evidence>
<protein>
    <submittedName>
        <fullName evidence="1">Unnamed protein product</fullName>
    </submittedName>
</protein>
<keyword evidence="2" id="KW-1185">Reference proteome</keyword>
<organism evidence="1 2">
    <name type="scientific">Ambrosiozyma monospora</name>
    <name type="common">Yeast</name>
    <name type="synonym">Endomycopsis monosporus</name>
    <dbReference type="NCBI Taxonomy" id="43982"/>
    <lineage>
        <taxon>Eukaryota</taxon>
        <taxon>Fungi</taxon>
        <taxon>Dikarya</taxon>
        <taxon>Ascomycota</taxon>
        <taxon>Saccharomycotina</taxon>
        <taxon>Pichiomycetes</taxon>
        <taxon>Pichiales</taxon>
        <taxon>Pichiaceae</taxon>
        <taxon>Ambrosiozyma</taxon>
    </lineage>
</organism>
<dbReference type="EMBL" id="BSXS01001058">
    <property type="protein sequence ID" value="GME74940.1"/>
    <property type="molecule type" value="Genomic_DNA"/>
</dbReference>
<name>A0ACB5SWV5_AMBMO</name>
<evidence type="ECO:0000313" key="2">
    <source>
        <dbReference type="Proteomes" id="UP001165064"/>
    </source>
</evidence>
<reference evidence="1" key="1">
    <citation type="submission" date="2023-04" db="EMBL/GenBank/DDBJ databases">
        <title>Ambrosiozyma monospora NBRC 10751.</title>
        <authorList>
            <person name="Ichikawa N."/>
            <person name="Sato H."/>
            <person name="Tonouchi N."/>
        </authorList>
    </citation>
    <scope>NUCLEOTIDE SEQUENCE</scope>
    <source>
        <strain evidence="1">NBRC 10751</strain>
    </source>
</reference>
<sequence>MTGEDTNFKFNYFGFIPNKGGNIFFLVIWAILTICHTSLTIPTREIFFGVSMSIGCALELIGYIGRTLGNNNPYEFSNYIMNSLGTVISPVFFMAGIYNCFGATIEMFGRQYSPLKPINYRRIFISLDAVSFLVQGSGGGVAASSNMDTAQLGFHIMLGGLILQVVTMSAFIVMVGHYFYKVHVNRNQLNRRYAEMRNTGFFKAVMWSMCAAIFLIYIRSVYRVAEMAKGWGSEIMYNETLFLVLDGAMCAIAIILLTVFYPGLSFKKKRDFDASHPVVEAESENSDNIVYDNNQIALKDLETQRSQL</sequence>
<dbReference type="Proteomes" id="UP001165064">
    <property type="component" value="Unassembled WGS sequence"/>
</dbReference>
<proteinExistence type="predicted"/>